<organism evidence="1">
    <name type="scientific">Lotus japonicus</name>
    <name type="common">Lotus corniculatus var. japonicus</name>
    <dbReference type="NCBI Taxonomy" id="34305"/>
    <lineage>
        <taxon>Eukaryota</taxon>
        <taxon>Viridiplantae</taxon>
        <taxon>Streptophyta</taxon>
        <taxon>Embryophyta</taxon>
        <taxon>Tracheophyta</taxon>
        <taxon>Spermatophyta</taxon>
        <taxon>Magnoliopsida</taxon>
        <taxon>eudicotyledons</taxon>
        <taxon>Gunneridae</taxon>
        <taxon>Pentapetalae</taxon>
        <taxon>rosids</taxon>
        <taxon>fabids</taxon>
        <taxon>Fabales</taxon>
        <taxon>Fabaceae</taxon>
        <taxon>Papilionoideae</taxon>
        <taxon>50 kb inversion clade</taxon>
        <taxon>NPAAA clade</taxon>
        <taxon>Hologalegina</taxon>
        <taxon>robinioid clade</taxon>
        <taxon>Loteae</taxon>
        <taxon>Lotus</taxon>
    </lineage>
</organism>
<dbReference type="EMBL" id="BT142027">
    <property type="protein sequence ID" value="AFK41821.1"/>
    <property type="molecule type" value="mRNA"/>
</dbReference>
<protein>
    <submittedName>
        <fullName evidence="1">Uncharacterized protein</fullName>
    </submittedName>
</protein>
<reference evidence="1" key="1">
    <citation type="submission" date="2012-05" db="EMBL/GenBank/DDBJ databases">
        <authorList>
            <person name="Krishnakumar V."/>
            <person name="Cheung F."/>
            <person name="Xiao Y."/>
            <person name="Chan A."/>
            <person name="Moskal W.A."/>
            <person name="Town C.D."/>
        </authorList>
    </citation>
    <scope>NUCLEOTIDE SEQUENCE</scope>
</reference>
<sequence length="106" mass="12047">MFLLPIPKPQAPLILHSFSFQITSLSLPFFVRDRASFASCNLASSPSHSPFWVPTLPSFDLYDSSTTAAYSRHDLGWEKPPQELLLVYSPRINPSSKIYRISSYMH</sequence>
<proteinExistence type="evidence at transcript level"/>
<accession>I3SNH9</accession>
<dbReference type="AlphaFoldDB" id="I3SNH9"/>
<name>I3SNH9_LOTJA</name>
<evidence type="ECO:0000313" key="1">
    <source>
        <dbReference type="EMBL" id="AFK41821.1"/>
    </source>
</evidence>